<dbReference type="NCBIfam" id="TIGR00589">
    <property type="entry name" value="ogt"/>
    <property type="match status" value="1"/>
</dbReference>
<sequence>MKTFNEKCYDLLMQIPKGKITTYKLIAEALNTKAYLAVGNAMKNNPYVLTVPCHRVVHSNGNVGGYVKGIEKKIEILKSEGIDISNNKIINLKKYLFRF</sequence>
<comment type="catalytic activity">
    <reaction evidence="6">
        <text>a 6-O-methyl-2'-deoxyguanosine in DNA + L-cysteinyl-[protein] = S-methyl-L-cysteinyl-[protein] + a 2'-deoxyguanosine in DNA</text>
        <dbReference type="Rhea" id="RHEA:24000"/>
        <dbReference type="Rhea" id="RHEA-COMP:10131"/>
        <dbReference type="Rhea" id="RHEA-COMP:10132"/>
        <dbReference type="Rhea" id="RHEA-COMP:11367"/>
        <dbReference type="Rhea" id="RHEA-COMP:11368"/>
        <dbReference type="ChEBI" id="CHEBI:29950"/>
        <dbReference type="ChEBI" id="CHEBI:82612"/>
        <dbReference type="ChEBI" id="CHEBI:85445"/>
        <dbReference type="ChEBI" id="CHEBI:85448"/>
        <dbReference type="EC" id="2.1.1.63"/>
    </reaction>
</comment>
<evidence type="ECO:0000256" key="2">
    <source>
        <dbReference type="ARBA" id="ARBA00022603"/>
    </source>
</evidence>
<reference evidence="8 9" key="1">
    <citation type="submission" date="2020-07" db="EMBL/GenBank/DDBJ databases">
        <title>Genomic Encyclopedia of Type Strains, Phase IV (KMG-V): Genome sequencing to study the core and pangenomes of soil and plant-associated prokaryotes.</title>
        <authorList>
            <person name="Whitman W."/>
        </authorList>
    </citation>
    <scope>NUCLEOTIDE SEQUENCE [LARGE SCALE GENOMIC DNA]</scope>
    <source>
        <strain evidence="8 9">C8</strain>
    </source>
</reference>
<evidence type="ECO:0000313" key="9">
    <source>
        <dbReference type="Proteomes" id="UP000533207"/>
    </source>
</evidence>
<comment type="catalytic activity">
    <reaction evidence="1">
        <text>a 4-O-methyl-thymidine in DNA + L-cysteinyl-[protein] = a thymidine in DNA + S-methyl-L-cysteinyl-[protein]</text>
        <dbReference type="Rhea" id="RHEA:53428"/>
        <dbReference type="Rhea" id="RHEA-COMP:10131"/>
        <dbReference type="Rhea" id="RHEA-COMP:10132"/>
        <dbReference type="Rhea" id="RHEA-COMP:13555"/>
        <dbReference type="Rhea" id="RHEA-COMP:13556"/>
        <dbReference type="ChEBI" id="CHEBI:29950"/>
        <dbReference type="ChEBI" id="CHEBI:82612"/>
        <dbReference type="ChEBI" id="CHEBI:137386"/>
        <dbReference type="ChEBI" id="CHEBI:137387"/>
        <dbReference type="EC" id="2.1.1.63"/>
    </reaction>
</comment>
<dbReference type="Proteomes" id="UP000533207">
    <property type="component" value="Unassembled WGS sequence"/>
</dbReference>
<dbReference type="CDD" id="cd06445">
    <property type="entry name" value="ATase"/>
    <property type="match status" value="1"/>
</dbReference>
<keyword evidence="2 8" id="KW-0489">Methyltransferase</keyword>
<dbReference type="InterPro" id="IPR036217">
    <property type="entry name" value="MethylDNA_cys_MeTrfase_DNAb"/>
</dbReference>
<dbReference type="PROSITE" id="PS00374">
    <property type="entry name" value="MGMT"/>
    <property type="match status" value="1"/>
</dbReference>
<proteinExistence type="predicted"/>
<dbReference type="RefSeq" id="WP_011977447.1">
    <property type="nucleotide sequence ID" value="NZ_JACDUL010000003.1"/>
</dbReference>
<feature type="domain" description="Methylated-DNA-[protein]-cysteine S-methyltransferase DNA binding" evidence="7">
    <location>
        <begin position="4"/>
        <end position="82"/>
    </location>
</feature>
<evidence type="ECO:0000256" key="4">
    <source>
        <dbReference type="ARBA" id="ARBA00022763"/>
    </source>
</evidence>
<dbReference type="GO" id="GO:0032259">
    <property type="term" value="P:methylation"/>
    <property type="evidence" value="ECO:0007669"/>
    <property type="project" value="UniProtKB-KW"/>
</dbReference>
<protein>
    <submittedName>
        <fullName evidence="8">Methylated-DNA-[protein]-cysteine S-methyltransferase</fullName>
        <ecNumber evidence="8">2.1.1.63</ecNumber>
    </submittedName>
</protein>
<dbReference type="PANTHER" id="PTHR10815:SF13">
    <property type="entry name" value="METHYLATED-DNA--PROTEIN-CYSTEINE METHYLTRANSFERASE"/>
    <property type="match status" value="1"/>
</dbReference>
<dbReference type="InterPro" id="IPR001497">
    <property type="entry name" value="MethylDNA_cys_MeTrfase_AS"/>
</dbReference>
<comment type="caution">
    <text evidence="8">The sequence shown here is derived from an EMBL/GenBank/DDBJ whole genome shotgun (WGS) entry which is preliminary data.</text>
</comment>
<dbReference type="InterPro" id="IPR036388">
    <property type="entry name" value="WH-like_DNA-bd_sf"/>
</dbReference>
<evidence type="ECO:0000256" key="1">
    <source>
        <dbReference type="ARBA" id="ARBA00001286"/>
    </source>
</evidence>
<evidence type="ECO:0000313" key="8">
    <source>
        <dbReference type="EMBL" id="MBA2862598.1"/>
    </source>
</evidence>
<dbReference type="EC" id="2.1.1.63" evidence="8"/>
<dbReference type="EMBL" id="JACDUL010000003">
    <property type="protein sequence ID" value="MBA2862598.1"/>
    <property type="molecule type" value="Genomic_DNA"/>
</dbReference>
<evidence type="ECO:0000256" key="6">
    <source>
        <dbReference type="ARBA" id="ARBA00049348"/>
    </source>
</evidence>
<evidence type="ECO:0000256" key="5">
    <source>
        <dbReference type="ARBA" id="ARBA00023204"/>
    </source>
</evidence>
<keyword evidence="3 8" id="KW-0808">Transferase</keyword>
<dbReference type="PANTHER" id="PTHR10815">
    <property type="entry name" value="METHYLATED-DNA--PROTEIN-CYSTEINE METHYLTRANSFERASE"/>
    <property type="match status" value="1"/>
</dbReference>
<dbReference type="GO" id="GO:0003908">
    <property type="term" value="F:methylated-DNA-[protein]-cysteine S-methyltransferase activity"/>
    <property type="evidence" value="ECO:0007669"/>
    <property type="project" value="UniProtKB-EC"/>
</dbReference>
<dbReference type="SUPFAM" id="SSF46767">
    <property type="entry name" value="Methylated DNA-protein cysteine methyltransferase, C-terminal domain"/>
    <property type="match status" value="1"/>
</dbReference>
<organism evidence="8 9">
    <name type="scientific">Methanococcus maripaludis</name>
    <name type="common">Methanococcus deltae</name>
    <dbReference type="NCBI Taxonomy" id="39152"/>
    <lineage>
        <taxon>Archaea</taxon>
        <taxon>Methanobacteriati</taxon>
        <taxon>Methanobacteriota</taxon>
        <taxon>Methanomada group</taxon>
        <taxon>Methanococci</taxon>
        <taxon>Methanococcales</taxon>
        <taxon>Methanococcaceae</taxon>
        <taxon>Methanococcus</taxon>
    </lineage>
</organism>
<keyword evidence="4" id="KW-0227">DNA damage</keyword>
<dbReference type="Pfam" id="PF01035">
    <property type="entry name" value="DNA_binding_1"/>
    <property type="match status" value="1"/>
</dbReference>
<dbReference type="InterPro" id="IPR014048">
    <property type="entry name" value="MethylDNA_cys_MeTrfase_DNA-bd"/>
</dbReference>
<dbReference type="Gene3D" id="1.10.10.10">
    <property type="entry name" value="Winged helix-like DNA-binding domain superfamily/Winged helix DNA-binding domain"/>
    <property type="match status" value="1"/>
</dbReference>
<dbReference type="AlphaFoldDB" id="A0A7J9PIP3"/>
<name>A0A7J9PIP3_METMI</name>
<evidence type="ECO:0000256" key="3">
    <source>
        <dbReference type="ARBA" id="ARBA00022679"/>
    </source>
</evidence>
<keyword evidence="5" id="KW-0234">DNA repair</keyword>
<accession>A0A7J9PIP3</accession>
<dbReference type="GO" id="GO:0006281">
    <property type="term" value="P:DNA repair"/>
    <property type="evidence" value="ECO:0007669"/>
    <property type="project" value="UniProtKB-KW"/>
</dbReference>
<gene>
    <name evidence="8" type="ORF">HNP90_001479</name>
</gene>
<evidence type="ECO:0000259" key="7">
    <source>
        <dbReference type="Pfam" id="PF01035"/>
    </source>
</evidence>